<dbReference type="SUPFAM" id="SSF47473">
    <property type="entry name" value="EF-hand"/>
    <property type="match status" value="2"/>
</dbReference>
<evidence type="ECO:0000259" key="4">
    <source>
        <dbReference type="PROSITE" id="PS50222"/>
    </source>
</evidence>
<evidence type="ECO:0000313" key="6">
    <source>
        <dbReference type="Proteomes" id="UP000243459"/>
    </source>
</evidence>
<dbReference type="AlphaFoldDB" id="A0A5P1EE90"/>
<feature type="compositionally biased region" description="Polar residues" evidence="2">
    <location>
        <begin position="204"/>
        <end position="213"/>
    </location>
</feature>
<feature type="compositionally biased region" description="Polar residues" evidence="2">
    <location>
        <begin position="158"/>
        <end position="169"/>
    </location>
</feature>
<name>A0A5P1EE90_ASPOF</name>
<dbReference type="GO" id="GO:0005886">
    <property type="term" value="C:plasma membrane"/>
    <property type="evidence" value="ECO:0007669"/>
    <property type="project" value="TreeGrafter"/>
</dbReference>
<organism evidence="5 6">
    <name type="scientific">Asparagus officinalis</name>
    <name type="common">Garden asparagus</name>
    <dbReference type="NCBI Taxonomy" id="4686"/>
    <lineage>
        <taxon>Eukaryota</taxon>
        <taxon>Viridiplantae</taxon>
        <taxon>Streptophyta</taxon>
        <taxon>Embryophyta</taxon>
        <taxon>Tracheophyta</taxon>
        <taxon>Spermatophyta</taxon>
        <taxon>Magnoliopsida</taxon>
        <taxon>Liliopsida</taxon>
        <taxon>Asparagales</taxon>
        <taxon>Asparagaceae</taxon>
        <taxon>Asparagoideae</taxon>
        <taxon>Asparagus</taxon>
    </lineage>
</organism>
<dbReference type="GO" id="GO:0005509">
    <property type="term" value="F:calcium ion binding"/>
    <property type="evidence" value="ECO:0007669"/>
    <property type="project" value="InterPro"/>
</dbReference>
<feature type="region of interest" description="Disordered" evidence="2">
    <location>
        <begin position="336"/>
        <end position="369"/>
    </location>
</feature>
<evidence type="ECO:0000256" key="2">
    <source>
        <dbReference type="SAM" id="MobiDB-lite"/>
    </source>
</evidence>
<keyword evidence="1" id="KW-0175">Coiled coil</keyword>
<gene>
    <name evidence="5" type="ORF">A4U43_C07F23330</name>
</gene>
<dbReference type="OMA" id="ADWDGEW"/>
<accession>A0A5P1EE90</accession>
<sequence>MAAARPPQSPNMNDFEVMFKRADLDQDGRISGSEAVAFFRGSNLPQHVLAQIWMHANHNQAAFLGRPEFFNALRLITVAQSGRELTPDIVKAALGPAAAKIPAPQINPVPAPSAQMSSMASSTTQANAMPPSTQVGAVRPSVYQNPGVRGQQALPNMGMNQQSFPSPNNHLMRPPQATATTVSLPMQGLGQAPSGGGITGPRLPSSSAPNLSTDWLGRNSGAAARSTAQLPVRGAAPASQNGSGLEQLGMASGVAAKQKAPILSSSVQPNPVDSALPSSQPASIDSKALVLSGNGFASDSAFGEDMFSAAPQAKQEASTSSFSSSSLSGSSNIISASQNLTKPGQPNPMHLYQGGSQLQSQPLVKQNQRDTAQGTLALATSNLSVGPSTPISSDSQVPWPKITQFDIRKYTKVFVEVDKDRDGKITGEEARNLFLSWRLPREVLKQVWDLSDQDNDSMLSLREFCTALYLMERYREGRPLPAVLPNSLRFDETLSLATGQSSNAYSGSSWQQNQVSTQQRVPGPRPVMASNMMKPPRAPLPSLPEEPVPQKQKARVPVLEKNLVNQLSEDEQKTINLKFQEATDADKKVQELEKEILDSKEKTEFYRAKMQELVLYKSRCDNRLNEIVERISTDKREVESLARKYEDKYKNVGDVASKLTLDEATFRDIQDKKLELYNAIVKMEQGGTADGVLQDRVDKIQSDLEELVKTLNERCKQYGLRAKPTSLVELPFGWQPGVQESAADWDEDWDKFNDEGFAIIKELTIEVENTVAKPKQPPVRSDKPSAAEISTVPSSSNDEKKTESGKHEVSTISMSSNEEDKAEIPSGNGERATENESTYAHSEDGSARSPHVSPRRSALEISSPDCQSNQHGMHDLSPHAKDGQSDHGGAESTISGDKFPDEPSWGAKFDTDDADSVWDFSSTNTKEIDHDRSLHDSFFGPGDFGLNPIRTGGSPSAESVYGADKKGPFFDSVPSTPLYNSSFSPRFNEASEDHSFSRFDSFNMSDGGLFPTRDFSRFDSMRSTPSLARFDSMRSTSDAPFGGLEGFDSMHSSIPPLGSLQRFDSMRSTSEYGGGFSSFDDTDLFGSTGPFKTSETPRWSSETPKWSSDTPKWSSDTPKWSSETPRRSTDSWNAF</sequence>
<protein>
    <recommendedName>
        <fullName evidence="7">Calcium-binding EF hand family protein</fullName>
    </recommendedName>
</protein>
<dbReference type="Gene3D" id="1.10.238.10">
    <property type="entry name" value="EF-hand"/>
    <property type="match status" value="2"/>
</dbReference>
<dbReference type="CDD" id="cd00052">
    <property type="entry name" value="EH"/>
    <property type="match status" value="2"/>
</dbReference>
<dbReference type="GO" id="GO:0005737">
    <property type="term" value="C:cytoplasm"/>
    <property type="evidence" value="ECO:0007669"/>
    <property type="project" value="TreeGrafter"/>
</dbReference>
<evidence type="ECO:0008006" key="7">
    <source>
        <dbReference type="Google" id="ProtNLM"/>
    </source>
</evidence>
<feature type="compositionally biased region" description="Basic and acidic residues" evidence="2">
    <location>
        <begin position="872"/>
        <end position="889"/>
    </location>
</feature>
<keyword evidence="6" id="KW-1185">Reference proteome</keyword>
<dbReference type="Pfam" id="PF12763">
    <property type="entry name" value="EH"/>
    <property type="match status" value="2"/>
</dbReference>
<evidence type="ECO:0000256" key="1">
    <source>
        <dbReference type="SAM" id="Coils"/>
    </source>
</evidence>
<dbReference type="OrthoDB" id="524326at2759"/>
<feature type="compositionally biased region" description="Polar residues" evidence="2">
    <location>
        <begin position="1090"/>
        <end position="1123"/>
    </location>
</feature>
<feature type="coiled-coil region" evidence="1">
    <location>
        <begin position="575"/>
        <end position="648"/>
    </location>
</feature>
<dbReference type="GO" id="GO:0006897">
    <property type="term" value="P:endocytosis"/>
    <property type="evidence" value="ECO:0007669"/>
    <property type="project" value="TreeGrafter"/>
</dbReference>
<evidence type="ECO:0000259" key="3">
    <source>
        <dbReference type="PROSITE" id="PS50031"/>
    </source>
</evidence>
<dbReference type="InterPro" id="IPR011992">
    <property type="entry name" value="EF-hand-dom_pair"/>
</dbReference>
<feature type="compositionally biased region" description="Basic and acidic residues" evidence="2">
    <location>
        <begin position="797"/>
        <end position="809"/>
    </location>
</feature>
<feature type="domain" description="EF-hand" evidence="4">
    <location>
        <begin position="405"/>
        <end position="440"/>
    </location>
</feature>
<feature type="domain" description="EF-hand" evidence="4">
    <location>
        <begin position="10"/>
        <end position="45"/>
    </location>
</feature>
<dbReference type="PANTHER" id="PTHR11216">
    <property type="entry name" value="EH DOMAIN"/>
    <property type="match status" value="1"/>
</dbReference>
<feature type="compositionally biased region" description="Pro residues" evidence="2">
    <location>
        <begin position="536"/>
        <end position="547"/>
    </location>
</feature>
<feature type="region of interest" description="Disordered" evidence="2">
    <location>
        <begin position="501"/>
        <end position="551"/>
    </location>
</feature>
<dbReference type="SMART" id="SM00027">
    <property type="entry name" value="EH"/>
    <property type="match status" value="2"/>
</dbReference>
<dbReference type="EMBL" id="CM007387">
    <property type="protein sequence ID" value="ONK64215.1"/>
    <property type="molecule type" value="Genomic_DNA"/>
</dbReference>
<proteinExistence type="predicted"/>
<feature type="region of interest" description="Disordered" evidence="2">
    <location>
        <begin position="152"/>
        <end position="244"/>
    </location>
</feature>
<feature type="compositionally biased region" description="Polar residues" evidence="2">
    <location>
        <begin position="354"/>
        <end position="369"/>
    </location>
</feature>
<dbReference type="PANTHER" id="PTHR11216:SF161">
    <property type="entry name" value="CALCIUM-BINDING EF HAND FAMILY PROTEIN"/>
    <property type="match status" value="1"/>
</dbReference>
<dbReference type="InterPro" id="IPR000261">
    <property type="entry name" value="EH_dom"/>
</dbReference>
<evidence type="ECO:0000313" key="5">
    <source>
        <dbReference type="EMBL" id="ONK64215.1"/>
    </source>
</evidence>
<feature type="domain" description="EF-hand" evidence="4">
    <location>
        <begin position="442"/>
        <end position="474"/>
    </location>
</feature>
<feature type="domain" description="EH" evidence="3">
    <location>
        <begin position="11"/>
        <end position="101"/>
    </location>
</feature>
<reference evidence="6" key="1">
    <citation type="journal article" date="2017" name="Nat. Commun.">
        <title>The asparagus genome sheds light on the origin and evolution of a young Y chromosome.</title>
        <authorList>
            <person name="Harkess A."/>
            <person name="Zhou J."/>
            <person name="Xu C."/>
            <person name="Bowers J.E."/>
            <person name="Van der Hulst R."/>
            <person name="Ayyampalayam S."/>
            <person name="Mercati F."/>
            <person name="Riccardi P."/>
            <person name="McKain M.R."/>
            <person name="Kakrana A."/>
            <person name="Tang H."/>
            <person name="Ray J."/>
            <person name="Groenendijk J."/>
            <person name="Arikit S."/>
            <person name="Mathioni S.M."/>
            <person name="Nakano M."/>
            <person name="Shan H."/>
            <person name="Telgmann-Rauber A."/>
            <person name="Kanno A."/>
            <person name="Yue Z."/>
            <person name="Chen H."/>
            <person name="Li W."/>
            <person name="Chen Y."/>
            <person name="Xu X."/>
            <person name="Zhang Y."/>
            <person name="Luo S."/>
            <person name="Chen H."/>
            <person name="Gao J."/>
            <person name="Mao Z."/>
            <person name="Pires J.C."/>
            <person name="Luo M."/>
            <person name="Kudrna D."/>
            <person name="Wing R.A."/>
            <person name="Meyers B.C."/>
            <person name="Yi K."/>
            <person name="Kong H."/>
            <person name="Lavrijsen P."/>
            <person name="Sunseri F."/>
            <person name="Falavigna A."/>
            <person name="Ye Y."/>
            <person name="Leebens-Mack J.H."/>
            <person name="Chen G."/>
        </authorList>
    </citation>
    <scope>NUCLEOTIDE SEQUENCE [LARGE SCALE GENOMIC DNA]</scope>
    <source>
        <strain evidence="6">cv. DH0086</strain>
    </source>
</reference>
<dbReference type="InterPro" id="IPR002048">
    <property type="entry name" value="EF_hand_dom"/>
</dbReference>
<feature type="region of interest" description="Disordered" evidence="2">
    <location>
        <begin position="1087"/>
        <end position="1135"/>
    </location>
</feature>
<dbReference type="Proteomes" id="UP000243459">
    <property type="component" value="Chromosome 7"/>
</dbReference>
<dbReference type="PROSITE" id="PS50222">
    <property type="entry name" value="EF_HAND_2"/>
    <property type="match status" value="3"/>
</dbReference>
<feature type="domain" description="EH" evidence="3">
    <location>
        <begin position="406"/>
        <end position="488"/>
    </location>
</feature>
<feature type="compositionally biased region" description="Polar residues" evidence="2">
    <location>
        <begin position="501"/>
        <end position="520"/>
    </location>
</feature>
<dbReference type="SMART" id="SM00054">
    <property type="entry name" value="EFh"/>
    <property type="match status" value="3"/>
</dbReference>
<dbReference type="PROSITE" id="PS50031">
    <property type="entry name" value="EH"/>
    <property type="match status" value="2"/>
</dbReference>
<dbReference type="GO" id="GO:0016197">
    <property type="term" value="P:endosomal transport"/>
    <property type="evidence" value="ECO:0007669"/>
    <property type="project" value="TreeGrafter"/>
</dbReference>
<dbReference type="Gramene" id="ONK64215">
    <property type="protein sequence ID" value="ONK64215"/>
    <property type="gene ID" value="A4U43_C07F23330"/>
</dbReference>
<feature type="region of interest" description="Disordered" evidence="2">
    <location>
        <begin position="771"/>
        <end position="913"/>
    </location>
</feature>